<dbReference type="PANTHER" id="PTHR22726">
    <property type="entry name" value="METALLOENDOPEPTIDASE OMA1"/>
    <property type="match status" value="1"/>
</dbReference>
<keyword evidence="2" id="KW-0479">Metal-binding</keyword>
<keyword evidence="7" id="KW-0732">Signal</keyword>
<accession>A0A0D0NMU3</accession>
<dbReference type="GO" id="GO:0046872">
    <property type="term" value="F:metal ion binding"/>
    <property type="evidence" value="ECO:0007669"/>
    <property type="project" value="UniProtKB-KW"/>
</dbReference>
<organism evidence="9 10">
    <name type="scientific">Wenxinia marina DSM 24838</name>
    <dbReference type="NCBI Taxonomy" id="1123501"/>
    <lineage>
        <taxon>Bacteria</taxon>
        <taxon>Pseudomonadati</taxon>
        <taxon>Pseudomonadota</taxon>
        <taxon>Alphaproteobacteria</taxon>
        <taxon>Rhodobacterales</taxon>
        <taxon>Roseobacteraceae</taxon>
        <taxon>Wenxinia</taxon>
    </lineage>
</organism>
<dbReference type="STRING" id="1123501.Wenmar_01979"/>
<proteinExistence type="inferred from homology"/>
<comment type="cofactor">
    <cofactor evidence="6">
        <name>Zn(2+)</name>
        <dbReference type="ChEBI" id="CHEBI:29105"/>
    </cofactor>
    <text evidence="6">Binds 1 zinc ion per subunit.</text>
</comment>
<feature type="domain" description="Peptidase M48" evidence="8">
    <location>
        <begin position="76"/>
        <end position="247"/>
    </location>
</feature>
<keyword evidence="3 6" id="KW-0378">Hydrolase</keyword>
<feature type="chain" id="PRO_5002217650" evidence="7">
    <location>
        <begin position="24"/>
        <end position="252"/>
    </location>
</feature>
<dbReference type="GO" id="GO:0016020">
    <property type="term" value="C:membrane"/>
    <property type="evidence" value="ECO:0007669"/>
    <property type="project" value="TreeGrafter"/>
</dbReference>
<evidence type="ECO:0000256" key="5">
    <source>
        <dbReference type="ARBA" id="ARBA00023049"/>
    </source>
</evidence>
<keyword evidence="1 6" id="KW-0645">Protease</keyword>
<keyword evidence="5 6" id="KW-0482">Metalloprotease</keyword>
<dbReference type="RefSeq" id="WP_018304830.1">
    <property type="nucleotide sequence ID" value="NZ_KB902316.1"/>
</dbReference>
<dbReference type="PROSITE" id="PS51257">
    <property type="entry name" value="PROKAR_LIPOPROTEIN"/>
    <property type="match status" value="1"/>
</dbReference>
<evidence type="ECO:0000259" key="8">
    <source>
        <dbReference type="Pfam" id="PF01435"/>
    </source>
</evidence>
<evidence type="ECO:0000256" key="1">
    <source>
        <dbReference type="ARBA" id="ARBA00022670"/>
    </source>
</evidence>
<reference evidence="9" key="1">
    <citation type="submission" date="2013-01" db="EMBL/GenBank/DDBJ databases">
        <authorList>
            <person name="Fiebig A."/>
            <person name="Goeker M."/>
            <person name="Klenk H.-P.P."/>
        </authorList>
    </citation>
    <scope>NUCLEOTIDE SEQUENCE [LARGE SCALE GENOMIC DNA]</scope>
    <source>
        <strain evidence="9">DSM 24838</strain>
    </source>
</reference>
<dbReference type="PANTHER" id="PTHR22726:SF18">
    <property type="entry name" value="PEPTIDASE M48 DOMAIN-CONTAINING PROTEIN"/>
    <property type="match status" value="1"/>
</dbReference>
<keyword evidence="4 6" id="KW-0862">Zinc</keyword>
<sequence length="252" mass="26565">MIPHLLRPSCLCLAVVATLAACARAPEPVAPGDVVVTGPRQGQERGDAAPALPPTAIREAARSFVAVVAQVEPVAEAVCRERSPQANCDFEIVVDDRPGVPPNAFQFLDRRGRPVIAFTLSLILDAANRDELAFVMSHEAAHHIEGHLARQREIATLGAAVFGQLAGAGGGNSDAIRTAQELGAAVGARTYSREFELEADALGTIIAARAGYDPLRGSEFFFRLPDPGDRFLGTHPPNAERLAVVRAAVAGL</sequence>
<dbReference type="Proteomes" id="UP000035100">
    <property type="component" value="Unassembled WGS sequence"/>
</dbReference>
<protein>
    <submittedName>
        <fullName evidence="9">Peptidase family M48</fullName>
    </submittedName>
</protein>
<evidence type="ECO:0000313" key="10">
    <source>
        <dbReference type="Proteomes" id="UP000035100"/>
    </source>
</evidence>
<dbReference type="AlphaFoldDB" id="A0A0D0NMU3"/>
<dbReference type="InterPro" id="IPR001915">
    <property type="entry name" value="Peptidase_M48"/>
</dbReference>
<dbReference type="GO" id="GO:0006515">
    <property type="term" value="P:protein quality control for misfolded or incompletely synthesized proteins"/>
    <property type="evidence" value="ECO:0007669"/>
    <property type="project" value="TreeGrafter"/>
</dbReference>
<feature type="signal peptide" evidence="7">
    <location>
        <begin position="1"/>
        <end position="23"/>
    </location>
</feature>
<evidence type="ECO:0000256" key="3">
    <source>
        <dbReference type="ARBA" id="ARBA00022801"/>
    </source>
</evidence>
<dbReference type="OrthoDB" id="7338723at2"/>
<keyword evidence="10" id="KW-1185">Reference proteome</keyword>
<dbReference type="GO" id="GO:0004222">
    <property type="term" value="F:metalloendopeptidase activity"/>
    <property type="evidence" value="ECO:0007669"/>
    <property type="project" value="InterPro"/>
</dbReference>
<dbReference type="EMBL" id="AONG01000009">
    <property type="protein sequence ID" value="KIQ69615.1"/>
    <property type="molecule type" value="Genomic_DNA"/>
</dbReference>
<evidence type="ECO:0000256" key="7">
    <source>
        <dbReference type="SAM" id="SignalP"/>
    </source>
</evidence>
<dbReference type="Pfam" id="PF01435">
    <property type="entry name" value="Peptidase_M48"/>
    <property type="match status" value="1"/>
</dbReference>
<evidence type="ECO:0000256" key="2">
    <source>
        <dbReference type="ARBA" id="ARBA00022723"/>
    </source>
</evidence>
<evidence type="ECO:0000256" key="6">
    <source>
        <dbReference type="RuleBase" id="RU003983"/>
    </source>
</evidence>
<name>A0A0D0NMU3_9RHOB</name>
<dbReference type="eggNOG" id="COG4783">
    <property type="taxonomic scope" value="Bacteria"/>
</dbReference>
<comment type="similarity">
    <text evidence="6">Belongs to the peptidase M48 family.</text>
</comment>
<gene>
    <name evidence="9" type="ORF">Wenmar_01979</name>
</gene>
<comment type="caution">
    <text evidence="9">The sequence shown here is derived from an EMBL/GenBank/DDBJ whole genome shotgun (WGS) entry which is preliminary data.</text>
</comment>
<dbReference type="InterPro" id="IPR051156">
    <property type="entry name" value="Mito/Outer_Membr_Metalloprot"/>
</dbReference>
<evidence type="ECO:0000256" key="4">
    <source>
        <dbReference type="ARBA" id="ARBA00022833"/>
    </source>
</evidence>
<evidence type="ECO:0000313" key="9">
    <source>
        <dbReference type="EMBL" id="KIQ69615.1"/>
    </source>
</evidence>
<dbReference type="CDD" id="cd07324">
    <property type="entry name" value="M48C_Oma1-like"/>
    <property type="match status" value="1"/>
</dbReference>
<dbReference type="Gene3D" id="3.30.2010.10">
    <property type="entry name" value="Metalloproteases ('zincins'), catalytic domain"/>
    <property type="match status" value="1"/>
</dbReference>
<dbReference type="PATRIC" id="fig|1123501.6.peg.2074"/>